<sequence length="65" mass="7205">MKLPRPSVLITIFLLLFIVSFAPQLVAKIGFLVLSLLFMAGLLILFFIVFVVIAVFTFFLAGVSK</sequence>
<gene>
    <name evidence="2" type="ORF">D6D85_01245</name>
    <name evidence="3" type="ORF">EF810_01210</name>
</gene>
<accession>A0A429GWQ6</accession>
<comment type="caution">
    <text evidence="2">The sequence shown here is derived from an EMBL/GenBank/DDBJ whole genome shotgun (WGS) entry which is preliminary data.</text>
</comment>
<organism evidence="2 4">
    <name type="scientific">Candidatus Methanodesulfokora washburnensis</name>
    <dbReference type="NCBI Taxonomy" id="2478471"/>
    <lineage>
        <taxon>Archaea</taxon>
        <taxon>Thermoproteota</taxon>
        <taxon>Candidatus Korarchaeia</taxon>
        <taxon>Candidatus Korarchaeia incertae sedis</taxon>
        <taxon>Candidatus Methanodesulfokora</taxon>
    </lineage>
</organism>
<evidence type="ECO:0000313" key="3">
    <source>
        <dbReference type="EMBL" id="RZN63269.1"/>
    </source>
</evidence>
<dbReference type="Proteomes" id="UP000316217">
    <property type="component" value="Unassembled WGS sequence"/>
</dbReference>
<evidence type="ECO:0000313" key="5">
    <source>
        <dbReference type="Proteomes" id="UP000316217"/>
    </source>
</evidence>
<name>A0A429GWQ6_9CREN</name>
<dbReference type="EMBL" id="RXII01000020">
    <property type="protein sequence ID" value="RZN63269.1"/>
    <property type="molecule type" value="Genomic_DNA"/>
</dbReference>
<dbReference type="Proteomes" id="UP000277582">
    <property type="component" value="Unassembled WGS sequence"/>
</dbReference>
<evidence type="ECO:0000313" key="4">
    <source>
        <dbReference type="Proteomes" id="UP000277582"/>
    </source>
</evidence>
<dbReference type="RefSeq" id="WP_125670241.1">
    <property type="nucleotide sequence ID" value="NZ_RCOS01000021.1"/>
</dbReference>
<feature type="transmembrane region" description="Helical" evidence="1">
    <location>
        <begin position="37"/>
        <end position="63"/>
    </location>
</feature>
<reference evidence="3 5" key="2">
    <citation type="journal article" date="2019" name="Nat. Microbiol.">
        <title>Wide diversity of methane and short-chain alkane metabolisms in uncultured archaea.</title>
        <authorList>
            <person name="Borrel G."/>
            <person name="Adam P.S."/>
            <person name="McKay L.J."/>
            <person name="Chen L.X."/>
            <person name="Sierra-Garcia I.N."/>
            <person name="Sieber C.M."/>
            <person name="Letourneur Q."/>
            <person name="Ghozlane A."/>
            <person name="Andersen G.L."/>
            <person name="Li W.J."/>
            <person name="Hallam S.J."/>
            <person name="Muyzer G."/>
            <person name="de Oliveira V.M."/>
            <person name="Inskeep W.P."/>
            <person name="Banfield J.F."/>
            <person name="Gribaldo S."/>
        </authorList>
    </citation>
    <scope>NUCLEOTIDE SEQUENCE [LARGE SCALE GENOMIC DNA]</scope>
    <source>
        <strain evidence="3">NM4</strain>
    </source>
</reference>
<reference evidence="2 4" key="1">
    <citation type="submission" date="2018-10" db="EMBL/GenBank/DDBJ databases">
        <title>Co-occurring genomic capacity for anaerobic methane metabolism and dissimilatory sulfite reduction discovered in the Korarchaeota.</title>
        <authorList>
            <person name="Mckay L.J."/>
            <person name="Dlakic M."/>
            <person name="Fields M.W."/>
            <person name="Delmont T.O."/>
            <person name="Eren A.M."/>
            <person name="Jay Z.J."/>
            <person name="Klingelsmith K.B."/>
            <person name="Rusch D.B."/>
            <person name="Inskeep W.P."/>
        </authorList>
    </citation>
    <scope>NUCLEOTIDE SEQUENCE [LARGE SCALE GENOMIC DNA]</scope>
    <source>
        <strain evidence="2 4">MDKW</strain>
    </source>
</reference>
<evidence type="ECO:0000313" key="2">
    <source>
        <dbReference type="EMBL" id="RSN78338.1"/>
    </source>
</evidence>
<dbReference type="EMBL" id="RCOS01000021">
    <property type="protein sequence ID" value="RSN78338.1"/>
    <property type="molecule type" value="Genomic_DNA"/>
</dbReference>
<keyword evidence="4" id="KW-1185">Reference proteome</keyword>
<evidence type="ECO:0000256" key="1">
    <source>
        <dbReference type="SAM" id="Phobius"/>
    </source>
</evidence>
<keyword evidence="1" id="KW-0472">Membrane</keyword>
<keyword evidence="1" id="KW-1133">Transmembrane helix</keyword>
<protein>
    <submittedName>
        <fullName evidence="2">Uncharacterized protein</fullName>
    </submittedName>
</protein>
<proteinExistence type="predicted"/>
<keyword evidence="1" id="KW-0812">Transmembrane</keyword>
<dbReference type="AlphaFoldDB" id="A0A429GWQ6"/>